<evidence type="ECO:0000313" key="3">
    <source>
        <dbReference type="EMBL" id="THG06862.1"/>
    </source>
</evidence>
<sequence>MRENIEGFQRYVVNRYASGVYRHFRDTMISIWRRLPLPITKKASSSRSLLFFIFFLLFFFGAFLASRLLDTTVTSLSENTPPKTILTTRTTHVYSHEPAKIPEKPQRKIEIPLNCSSSNLTQTCPPNYYPTRFHLQDDQDRPSPAMCPEYFRWIHEDLRPWRETGITRDMVERANRTANFRLVIVNGRAYIERYRRAFQTRDIFTQWGILQLLRRYPGKLPDLDLMFDCVDWPVIKSMDYRGPNATSPPPLFRYCGDDATLDIVFPDWSFWGWPEINIKPWEGLLEDLKGGNKRKGWMEREAYAYWKGNPVVAATRMDLLKCNVSDKHDWGARVYAQFYAILLKLGCHCDRRINAVQSNCFSYSVTWVIHLGHLNQNYICGRMTLLDSFIYIRQCHKNWIQESQQGYKQSDLASQCIHRPEINIKPWEGLLEDLKGGNKRKRWMEREAYAYWKGNPIVAATRMDLLKCNVSEKHDWGARVYAQFYAILLKLGCHCDRRTNAMQWLYTLDTLNQNYICGMMTLLDSFIYIRQCHMNWIQESQQGYKQSDLASQCIHRYKIYIEGSAWSVSEKYILACNSVTFVVKPHYYDFFTRGLMPVHHYWPIRDNDKCRSIKFAVDWGNNHKQKAQAIGKAASDFIQEDLKMDYVYDYMFHLLNEYAKLMRYKPTVPRKAIELCSEIMACRAEGLQKKFMMESMVKGPATDTSPCTMPPPYDPHALHSLLRRKANSERQVELWEKKFWENQTTHN</sequence>
<feature type="domain" description="Glycosyl transferase CAP10" evidence="2">
    <location>
        <begin position="394"/>
        <end position="665"/>
    </location>
</feature>
<dbReference type="EMBL" id="SDRB02010380">
    <property type="protein sequence ID" value="THG06862.1"/>
    <property type="molecule type" value="Genomic_DNA"/>
</dbReference>
<dbReference type="InterPro" id="IPR051091">
    <property type="entry name" value="O-Glucosyltr/Glycosyltrsf_90"/>
</dbReference>
<accession>A0A4S4DUA3</accession>
<evidence type="ECO:0000259" key="2">
    <source>
        <dbReference type="SMART" id="SM00672"/>
    </source>
</evidence>
<feature type="domain" description="Glycosyl transferase CAP10" evidence="2">
    <location>
        <begin position="219"/>
        <end position="389"/>
    </location>
</feature>
<dbReference type="Pfam" id="PF05686">
    <property type="entry name" value="Glyco_transf_90"/>
    <property type="match status" value="2"/>
</dbReference>
<feature type="transmembrane region" description="Helical" evidence="1">
    <location>
        <begin position="49"/>
        <end position="69"/>
    </location>
</feature>
<reference evidence="3 4" key="1">
    <citation type="journal article" date="2018" name="Proc. Natl. Acad. Sci. U.S.A.">
        <title>Draft genome sequence of Camellia sinensis var. sinensis provides insights into the evolution of the tea genome and tea quality.</title>
        <authorList>
            <person name="Wei C."/>
            <person name="Yang H."/>
            <person name="Wang S."/>
            <person name="Zhao J."/>
            <person name="Liu C."/>
            <person name="Gao L."/>
            <person name="Xia E."/>
            <person name="Lu Y."/>
            <person name="Tai Y."/>
            <person name="She G."/>
            <person name="Sun J."/>
            <person name="Cao H."/>
            <person name="Tong W."/>
            <person name="Gao Q."/>
            <person name="Li Y."/>
            <person name="Deng W."/>
            <person name="Jiang X."/>
            <person name="Wang W."/>
            <person name="Chen Q."/>
            <person name="Zhang S."/>
            <person name="Li H."/>
            <person name="Wu J."/>
            <person name="Wang P."/>
            <person name="Li P."/>
            <person name="Shi C."/>
            <person name="Zheng F."/>
            <person name="Jian J."/>
            <person name="Huang B."/>
            <person name="Shan D."/>
            <person name="Shi M."/>
            <person name="Fang C."/>
            <person name="Yue Y."/>
            <person name="Li F."/>
            <person name="Li D."/>
            <person name="Wei S."/>
            <person name="Han B."/>
            <person name="Jiang C."/>
            <person name="Yin Y."/>
            <person name="Xia T."/>
            <person name="Zhang Z."/>
            <person name="Bennetzen J.L."/>
            <person name="Zhao S."/>
            <person name="Wan X."/>
        </authorList>
    </citation>
    <scope>NUCLEOTIDE SEQUENCE [LARGE SCALE GENOMIC DNA]</scope>
    <source>
        <strain evidence="4">cv. Shuchazao</strain>
        <tissue evidence="3">Leaf</tissue>
    </source>
</reference>
<keyword evidence="1" id="KW-0812">Transmembrane</keyword>
<keyword evidence="1" id="KW-0472">Membrane</keyword>
<dbReference type="SMART" id="SM00672">
    <property type="entry name" value="CAP10"/>
    <property type="match status" value="2"/>
</dbReference>
<organism evidence="3 4">
    <name type="scientific">Camellia sinensis var. sinensis</name>
    <name type="common">China tea</name>
    <dbReference type="NCBI Taxonomy" id="542762"/>
    <lineage>
        <taxon>Eukaryota</taxon>
        <taxon>Viridiplantae</taxon>
        <taxon>Streptophyta</taxon>
        <taxon>Embryophyta</taxon>
        <taxon>Tracheophyta</taxon>
        <taxon>Spermatophyta</taxon>
        <taxon>Magnoliopsida</taxon>
        <taxon>eudicotyledons</taxon>
        <taxon>Gunneridae</taxon>
        <taxon>Pentapetalae</taxon>
        <taxon>asterids</taxon>
        <taxon>Ericales</taxon>
        <taxon>Theaceae</taxon>
        <taxon>Camellia</taxon>
    </lineage>
</organism>
<proteinExistence type="predicted"/>
<evidence type="ECO:0000256" key="1">
    <source>
        <dbReference type="SAM" id="Phobius"/>
    </source>
</evidence>
<dbReference type="InterPro" id="IPR006598">
    <property type="entry name" value="CAP10"/>
</dbReference>
<name>A0A4S4DUA3_CAMSN</name>
<dbReference type="STRING" id="542762.A0A4S4DUA3"/>
<dbReference type="PANTHER" id="PTHR12203">
    <property type="entry name" value="KDEL LYS-ASP-GLU-LEU CONTAINING - RELATED"/>
    <property type="match status" value="1"/>
</dbReference>
<gene>
    <name evidence="3" type="ORF">TEA_010199</name>
</gene>
<evidence type="ECO:0000313" key="4">
    <source>
        <dbReference type="Proteomes" id="UP000306102"/>
    </source>
</evidence>
<keyword evidence="4" id="KW-1185">Reference proteome</keyword>
<dbReference type="AlphaFoldDB" id="A0A4S4DUA3"/>
<dbReference type="PANTHER" id="PTHR12203:SF99">
    <property type="entry name" value="OS04G0534100 PROTEIN"/>
    <property type="match status" value="1"/>
</dbReference>
<keyword evidence="1" id="KW-1133">Transmembrane helix</keyword>
<dbReference type="Proteomes" id="UP000306102">
    <property type="component" value="Unassembled WGS sequence"/>
</dbReference>
<protein>
    <recommendedName>
        <fullName evidence="2">Glycosyl transferase CAP10 domain-containing protein</fullName>
    </recommendedName>
</protein>
<comment type="caution">
    <text evidence="3">The sequence shown here is derived from an EMBL/GenBank/DDBJ whole genome shotgun (WGS) entry which is preliminary data.</text>
</comment>